<protein>
    <submittedName>
        <fullName evidence="1">Uncharacterized protein</fullName>
    </submittedName>
</protein>
<name>A0A0A9C150_ARUDO</name>
<sequence length="51" mass="5684">MGGDQRRFQPVGPARCRCAGRHRHNEHPAGQGILLLPTAGTYRLFSCWPLP</sequence>
<reference evidence="1" key="1">
    <citation type="submission" date="2014-09" db="EMBL/GenBank/DDBJ databases">
        <authorList>
            <person name="Magalhaes I.L.F."/>
            <person name="Oliveira U."/>
            <person name="Santos F.R."/>
            <person name="Vidigal T.H.D.A."/>
            <person name="Brescovit A.D."/>
            <person name="Santos A.J."/>
        </authorList>
    </citation>
    <scope>NUCLEOTIDE SEQUENCE</scope>
    <source>
        <tissue evidence="1">Shoot tissue taken approximately 20 cm above the soil surface</tissue>
    </source>
</reference>
<dbReference type="AlphaFoldDB" id="A0A0A9C150"/>
<dbReference type="EMBL" id="GBRH01232633">
    <property type="protein sequence ID" value="JAD65262.1"/>
    <property type="molecule type" value="Transcribed_RNA"/>
</dbReference>
<accession>A0A0A9C150</accession>
<evidence type="ECO:0000313" key="1">
    <source>
        <dbReference type="EMBL" id="JAD65262.1"/>
    </source>
</evidence>
<organism evidence="1">
    <name type="scientific">Arundo donax</name>
    <name type="common">Giant reed</name>
    <name type="synonym">Donax arundinaceus</name>
    <dbReference type="NCBI Taxonomy" id="35708"/>
    <lineage>
        <taxon>Eukaryota</taxon>
        <taxon>Viridiplantae</taxon>
        <taxon>Streptophyta</taxon>
        <taxon>Embryophyta</taxon>
        <taxon>Tracheophyta</taxon>
        <taxon>Spermatophyta</taxon>
        <taxon>Magnoliopsida</taxon>
        <taxon>Liliopsida</taxon>
        <taxon>Poales</taxon>
        <taxon>Poaceae</taxon>
        <taxon>PACMAD clade</taxon>
        <taxon>Arundinoideae</taxon>
        <taxon>Arundineae</taxon>
        <taxon>Arundo</taxon>
    </lineage>
</organism>
<reference evidence="1" key="2">
    <citation type="journal article" date="2015" name="Data Brief">
        <title>Shoot transcriptome of the giant reed, Arundo donax.</title>
        <authorList>
            <person name="Barrero R.A."/>
            <person name="Guerrero F.D."/>
            <person name="Moolhuijzen P."/>
            <person name="Goolsby J.A."/>
            <person name="Tidwell J."/>
            <person name="Bellgard S.E."/>
            <person name="Bellgard M.I."/>
        </authorList>
    </citation>
    <scope>NUCLEOTIDE SEQUENCE</scope>
    <source>
        <tissue evidence="1">Shoot tissue taken approximately 20 cm above the soil surface</tissue>
    </source>
</reference>
<proteinExistence type="predicted"/>